<name>A0ABQ5BQ73_9ASTR</name>
<sequence>MTTISQQIALDNALVAPENQCGIGKCNMRINPGMKPKEHTHQVILDSLALTTCYPAFLIIAKVLVIYMHQEILNIFPKILGHEFNEPPSKEESLSFIRELGHSGEIKYITDEDLAYQIDNKDSKKQDKMYYPKFMKAIIHYFLIKDKSISMRNRTFMHIARDDSLLGAEPPKPKKTQKKSDSAILSKETPSKKKPSKYNKDVPSTKKPTTKPKLTKKKALVKANRGKCDGTDFKSGVPDEQQCKISGTDEETGDSGKEKDNDEDESEDESDDDKGNDDDGDNDDNDDDNDHERTEVHTPKNYELTDKEDNANNIKEENEEEKDDAEELYMDVNVNLRKEDVEMTNVDQGREDQHNVSQESGFERLVKDAHVTLTAVHDTQKTKGLMQSSFVSSDFTDKLLNFENASPADNEVASLMDTTVHHEEPSS</sequence>
<feature type="region of interest" description="Disordered" evidence="1">
    <location>
        <begin position="164"/>
        <end position="327"/>
    </location>
</feature>
<feature type="compositionally biased region" description="Basic and acidic residues" evidence="1">
    <location>
        <begin position="290"/>
        <end position="316"/>
    </location>
</feature>
<feature type="region of interest" description="Disordered" evidence="1">
    <location>
        <begin position="406"/>
        <end position="427"/>
    </location>
</feature>
<reference evidence="2" key="1">
    <citation type="journal article" date="2022" name="Int. J. Mol. Sci.">
        <title>Draft Genome of Tanacetum Coccineum: Genomic Comparison of Closely Related Tanacetum-Family Plants.</title>
        <authorList>
            <person name="Yamashiro T."/>
            <person name="Shiraishi A."/>
            <person name="Nakayama K."/>
            <person name="Satake H."/>
        </authorList>
    </citation>
    <scope>NUCLEOTIDE SEQUENCE</scope>
</reference>
<evidence type="ECO:0000256" key="1">
    <source>
        <dbReference type="SAM" id="MobiDB-lite"/>
    </source>
</evidence>
<feature type="compositionally biased region" description="Acidic residues" evidence="1">
    <location>
        <begin position="317"/>
        <end position="327"/>
    </location>
</feature>
<accession>A0ABQ5BQ73</accession>
<feature type="compositionally biased region" description="Acidic residues" evidence="1">
    <location>
        <begin position="261"/>
        <end position="289"/>
    </location>
</feature>
<organism evidence="2 3">
    <name type="scientific">Tanacetum coccineum</name>
    <dbReference type="NCBI Taxonomy" id="301880"/>
    <lineage>
        <taxon>Eukaryota</taxon>
        <taxon>Viridiplantae</taxon>
        <taxon>Streptophyta</taxon>
        <taxon>Embryophyta</taxon>
        <taxon>Tracheophyta</taxon>
        <taxon>Spermatophyta</taxon>
        <taxon>Magnoliopsida</taxon>
        <taxon>eudicotyledons</taxon>
        <taxon>Gunneridae</taxon>
        <taxon>Pentapetalae</taxon>
        <taxon>asterids</taxon>
        <taxon>campanulids</taxon>
        <taxon>Asterales</taxon>
        <taxon>Asteraceae</taxon>
        <taxon>Asteroideae</taxon>
        <taxon>Anthemideae</taxon>
        <taxon>Anthemidinae</taxon>
        <taxon>Tanacetum</taxon>
    </lineage>
</organism>
<keyword evidence="3" id="KW-1185">Reference proteome</keyword>
<protein>
    <submittedName>
        <fullName evidence="2">Uncharacterized protein</fullName>
    </submittedName>
</protein>
<evidence type="ECO:0000313" key="3">
    <source>
        <dbReference type="Proteomes" id="UP001151760"/>
    </source>
</evidence>
<dbReference type="EMBL" id="BQNB010013438">
    <property type="protein sequence ID" value="GJT15977.1"/>
    <property type="molecule type" value="Genomic_DNA"/>
</dbReference>
<evidence type="ECO:0000313" key="2">
    <source>
        <dbReference type="EMBL" id="GJT15977.1"/>
    </source>
</evidence>
<gene>
    <name evidence="2" type="ORF">Tco_0874683</name>
</gene>
<reference evidence="2" key="2">
    <citation type="submission" date="2022-01" db="EMBL/GenBank/DDBJ databases">
        <authorList>
            <person name="Yamashiro T."/>
            <person name="Shiraishi A."/>
            <person name="Satake H."/>
            <person name="Nakayama K."/>
        </authorList>
    </citation>
    <scope>NUCLEOTIDE SEQUENCE</scope>
</reference>
<proteinExistence type="predicted"/>
<comment type="caution">
    <text evidence="2">The sequence shown here is derived from an EMBL/GenBank/DDBJ whole genome shotgun (WGS) entry which is preliminary data.</text>
</comment>
<feature type="compositionally biased region" description="Basic residues" evidence="1">
    <location>
        <begin position="208"/>
        <end position="220"/>
    </location>
</feature>
<dbReference type="Proteomes" id="UP001151760">
    <property type="component" value="Unassembled WGS sequence"/>
</dbReference>